<keyword evidence="1" id="KW-0472">Membrane</keyword>
<feature type="transmembrane region" description="Helical" evidence="1">
    <location>
        <begin position="13"/>
        <end position="32"/>
    </location>
</feature>
<accession>A0A835D9V8</accession>
<keyword evidence="3" id="KW-1185">Reference proteome</keyword>
<evidence type="ECO:0000256" key="1">
    <source>
        <dbReference type="SAM" id="Phobius"/>
    </source>
</evidence>
<organism evidence="2 3">
    <name type="scientific">Tetracentron sinense</name>
    <name type="common">Spur-leaf</name>
    <dbReference type="NCBI Taxonomy" id="13715"/>
    <lineage>
        <taxon>Eukaryota</taxon>
        <taxon>Viridiplantae</taxon>
        <taxon>Streptophyta</taxon>
        <taxon>Embryophyta</taxon>
        <taxon>Tracheophyta</taxon>
        <taxon>Spermatophyta</taxon>
        <taxon>Magnoliopsida</taxon>
        <taxon>Trochodendrales</taxon>
        <taxon>Trochodendraceae</taxon>
        <taxon>Tetracentron</taxon>
    </lineage>
</organism>
<dbReference type="AlphaFoldDB" id="A0A835D9V8"/>
<keyword evidence="1" id="KW-0812">Transmembrane</keyword>
<name>A0A835D9V8_TETSI</name>
<comment type="caution">
    <text evidence="2">The sequence shown here is derived from an EMBL/GenBank/DDBJ whole genome shotgun (WGS) entry which is preliminary data.</text>
</comment>
<gene>
    <name evidence="2" type="ORF">HHK36_019739</name>
</gene>
<dbReference type="EMBL" id="JABCRI010000013">
    <property type="protein sequence ID" value="KAF8395788.1"/>
    <property type="molecule type" value="Genomic_DNA"/>
</dbReference>
<dbReference type="Proteomes" id="UP000655225">
    <property type="component" value="Unassembled WGS sequence"/>
</dbReference>
<dbReference type="OrthoDB" id="10280481at2759"/>
<keyword evidence="1" id="KW-1133">Transmembrane helix</keyword>
<protein>
    <submittedName>
        <fullName evidence="2">Uncharacterized protein</fullName>
    </submittedName>
</protein>
<reference evidence="2 3" key="1">
    <citation type="submission" date="2020-04" db="EMBL/GenBank/DDBJ databases">
        <title>Plant Genome Project.</title>
        <authorList>
            <person name="Zhang R.-G."/>
        </authorList>
    </citation>
    <scope>NUCLEOTIDE SEQUENCE [LARGE SCALE GENOMIC DNA]</scope>
    <source>
        <strain evidence="2">YNK0</strain>
        <tissue evidence="2">Leaf</tissue>
    </source>
</reference>
<sequence>MVVRPMMEVVKGAAFYILQVSIYWCLSMAWLLDKYEKIEITSWGLSQDIIRDRRRRSKKSKWKDHSPRQLAIESRYYMSLPFSDIELEVHESPGEYKHISGFQDLGVENIACGH</sequence>
<evidence type="ECO:0000313" key="3">
    <source>
        <dbReference type="Proteomes" id="UP000655225"/>
    </source>
</evidence>
<proteinExistence type="predicted"/>
<evidence type="ECO:0000313" key="2">
    <source>
        <dbReference type="EMBL" id="KAF8395788.1"/>
    </source>
</evidence>